<evidence type="ECO:0000256" key="1">
    <source>
        <dbReference type="SAM" id="Phobius"/>
    </source>
</evidence>
<feature type="transmembrane region" description="Helical" evidence="1">
    <location>
        <begin position="185"/>
        <end position="207"/>
    </location>
</feature>
<feature type="transmembrane region" description="Helical" evidence="1">
    <location>
        <begin position="94"/>
        <end position="112"/>
    </location>
</feature>
<evidence type="ECO:0000313" key="2">
    <source>
        <dbReference type="EMBL" id="ARS34983.1"/>
    </source>
</evidence>
<dbReference type="PANTHER" id="PTHR20992:SF9">
    <property type="entry name" value="AT15442P-RELATED"/>
    <property type="match status" value="1"/>
</dbReference>
<organism evidence="2 3">
    <name type="scientific">Pontibacter actiniarum</name>
    <dbReference type="NCBI Taxonomy" id="323450"/>
    <lineage>
        <taxon>Bacteria</taxon>
        <taxon>Pseudomonadati</taxon>
        <taxon>Bacteroidota</taxon>
        <taxon>Cytophagia</taxon>
        <taxon>Cytophagales</taxon>
        <taxon>Hymenobacteraceae</taxon>
        <taxon>Pontibacter</taxon>
    </lineage>
</organism>
<dbReference type="OrthoDB" id="9790659at2"/>
<feature type="transmembrane region" description="Helical" evidence="1">
    <location>
        <begin position="157"/>
        <end position="179"/>
    </location>
</feature>
<keyword evidence="1" id="KW-0812">Transmembrane</keyword>
<accession>A0A1X9YQ29</accession>
<evidence type="ECO:0000313" key="3">
    <source>
        <dbReference type="Proteomes" id="UP000266292"/>
    </source>
</evidence>
<feature type="transmembrane region" description="Helical" evidence="1">
    <location>
        <begin position="132"/>
        <end position="150"/>
    </location>
</feature>
<dbReference type="Pfam" id="PF04087">
    <property type="entry name" value="DUF389"/>
    <property type="match status" value="1"/>
</dbReference>
<dbReference type="NCBIfam" id="TIGR00341">
    <property type="entry name" value="TIGR00341 family protein"/>
    <property type="match status" value="1"/>
</dbReference>
<keyword evidence="1" id="KW-1133">Transmembrane helix</keyword>
<dbReference type="KEGG" id="pact:CA264_05740"/>
<keyword evidence="3" id="KW-1185">Reference proteome</keyword>
<dbReference type="PANTHER" id="PTHR20992">
    <property type="entry name" value="AT15442P-RELATED"/>
    <property type="match status" value="1"/>
</dbReference>
<dbReference type="RefSeq" id="WP_025605385.1">
    <property type="nucleotide sequence ID" value="NZ_CP021235.1"/>
</dbReference>
<feature type="transmembrane region" description="Helical" evidence="1">
    <location>
        <begin position="60"/>
        <end position="82"/>
    </location>
</feature>
<dbReference type="Proteomes" id="UP000266292">
    <property type="component" value="Chromosome"/>
</dbReference>
<keyword evidence="1" id="KW-0472">Membrane</keyword>
<feature type="transmembrane region" description="Helical" evidence="1">
    <location>
        <begin position="227"/>
        <end position="247"/>
    </location>
</feature>
<reference evidence="3" key="1">
    <citation type="submission" date="2017-05" db="EMBL/GenBank/DDBJ databases">
        <authorList>
            <person name="Ray J."/>
            <person name="Price M."/>
            <person name="Deutschbauer A."/>
        </authorList>
    </citation>
    <scope>NUCLEOTIDE SEQUENCE [LARGE SCALE GENOMIC DNA]</scope>
    <source>
        <strain evidence="3">DSM 19842</strain>
    </source>
</reference>
<name>A0A1X9YQ29_9BACT</name>
<proteinExistence type="predicted"/>
<dbReference type="InterPro" id="IPR005240">
    <property type="entry name" value="DUF389"/>
</dbReference>
<dbReference type="STRING" id="709015.GCA_000472485_01148"/>
<sequence>MFFQALKKSLGHILNIQHETDEPGTIREINDKIPIRGNNTWMLICSAMLASIGLDTSSGAVIIGAMLISPLMSPILGVGLSVGINDREMLIASIKNLALAAAAGLLVSTLYFSITPLGEPTNELLARTQPTLLDVMVAIFGGIAGIISISRSDRSNAIPGVAIATALMPPLCTAGFGLAVGRIDYFFGGFYLFFINAVFISLSTYMIVKYLHFHTKSYVDQAKQKRVAQIMGIMLFIVVLPSVYFLYNVYVGVKTKKKIESLVITDFTDRNNEVLKWEMQETDSLKYIKIYSVGKQVDEKLVQHYNQVLAQNSLKQYRVRLVQLDVSPEEVQQIAYDITHNLTQDMLKTMELQKLQEQRSDSVRRQQLHLSRSSATQDLKLLFPEIQKVQVGEMISTTNPAKPDTVTLVMLDWRKPETAEATANNAKKKAAEQKQRTAQVKEYEGRIRSYLASKLQRDSVRVVSTF</sequence>
<protein>
    <submittedName>
        <fullName evidence="2">DUF389 domain-containing protein</fullName>
    </submittedName>
</protein>
<dbReference type="AlphaFoldDB" id="A0A1X9YQ29"/>
<gene>
    <name evidence="2" type="ORF">CA264_05740</name>
</gene>
<dbReference type="EMBL" id="CP021235">
    <property type="protein sequence ID" value="ARS34983.1"/>
    <property type="molecule type" value="Genomic_DNA"/>
</dbReference>